<accession>A0A3P7K4C1</accession>
<dbReference type="OrthoDB" id="20273at2759"/>
<dbReference type="AlphaFoldDB" id="A0A3P7K4C1"/>
<dbReference type="Proteomes" id="UP000270094">
    <property type="component" value="Unassembled WGS sequence"/>
</dbReference>
<reference evidence="1 2" key="1">
    <citation type="submission" date="2018-11" db="EMBL/GenBank/DDBJ databases">
        <authorList>
            <consortium name="Pathogen Informatics"/>
        </authorList>
    </citation>
    <scope>NUCLEOTIDE SEQUENCE [LARGE SCALE GENOMIC DNA]</scope>
</reference>
<name>A0A3P7K4C1_STRVU</name>
<gene>
    <name evidence="1" type="ORF">SVUK_LOCUS18245</name>
</gene>
<evidence type="ECO:0000313" key="2">
    <source>
        <dbReference type="Proteomes" id="UP000270094"/>
    </source>
</evidence>
<dbReference type="EMBL" id="UYYB01121925">
    <property type="protein sequence ID" value="VDM83247.1"/>
    <property type="molecule type" value="Genomic_DNA"/>
</dbReference>
<organism evidence="1 2">
    <name type="scientific">Strongylus vulgaris</name>
    <name type="common">Blood worm</name>
    <dbReference type="NCBI Taxonomy" id="40348"/>
    <lineage>
        <taxon>Eukaryota</taxon>
        <taxon>Metazoa</taxon>
        <taxon>Ecdysozoa</taxon>
        <taxon>Nematoda</taxon>
        <taxon>Chromadorea</taxon>
        <taxon>Rhabditida</taxon>
        <taxon>Rhabditina</taxon>
        <taxon>Rhabditomorpha</taxon>
        <taxon>Strongyloidea</taxon>
        <taxon>Strongylidae</taxon>
        <taxon>Strongylus</taxon>
    </lineage>
</organism>
<sequence>MDKMERSDYPPMRRANRVGTLDMSAVAAQDPSSPSICRGFVGDPMDRYLAGLGLVKKMMPNDRGSSVYRAVCEGLSGDQSEYLELQQVVEGDLQMRYRLQRLRTGLADVNKIEDTLETISRLLRIELHVYRVVGEEPQIHIPKKRTTKRPDKVRLIILFFLLHRLLLDGGMTKFVGHIQKQHTKGNNTVIVNAYEKL</sequence>
<proteinExistence type="predicted"/>
<evidence type="ECO:0000313" key="1">
    <source>
        <dbReference type="EMBL" id="VDM83247.1"/>
    </source>
</evidence>
<keyword evidence="2" id="KW-1185">Reference proteome</keyword>
<protein>
    <submittedName>
        <fullName evidence="1">Uncharacterized protein</fullName>
    </submittedName>
</protein>